<dbReference type="PIRSF" id="PIRSF005303">
    <property type="entry name" value="Thiam_monoph_kin"/>
    <property type="match status" value="1"/>
</dbReference>
<feature type="binding site" evidence="1">
    <location>
        <position position="56"/>
    </location>
    <ligand>
        <name>Mg(2+)</name>
        <dbReference type="ChEBI" id="CHEBI:18420"/>
        <label>2</label>
    </ligand>
</feature>
<feature type="binding site" evidence="1">
    <location>
        <position position="287"/>
    </location>
    <ligand>
        <name>substrate</name>
    </ligand>
</feature>
<feature type="binding site" evidence="1">
    <location>
        <position position="165"/>
    </location>
    <ligand>
        <name>ATP</name>
        <dbReference type="ChEBI" id="CHEBI:30616"/>
    </ligand>
</feature>
<dbReference type="NCBIfam" id="TIGR01379">
    <property type="entry name" value="thiL"/>
    <property type="match status" value="1"/>
</dbReference>
<feature type="binding site" evidence="1">
    <location>
        <position position="63"/>
    </location>
    <ligand>
        <name>substrate</name>
    </ligand>
</feature>
<dbReference type="InterPro" id="IPR010918">
    <property type="entry name" value="PurM-like_C_dom"/>
</dbReference>
<dbReference type="GO" id="GO:0009228">
    <property type="term" value="P:thiamine biosynthetic process"/>
    <property type="evidence" value="ECO:0007669"/>
    <property type="project" value="UniProtKB-KW"/>
</dbReference>
<feature type="binding site" evidence="1">
    <location>
        <position position="54"/>
    </location>
    <ligand>
        <name>Mg(2+)</name>
        <dbReference type="ChEBI" id="CHEBI:18420"/>
        <label>4</label>
    </ligand>
</feature>
<keyword evidence="1" id="KW-0460">Magnesium</keyword>
<feature type="binding site" evidence="1">
    <location>
        <position position="40"/>
    </location>
    <ligand>
        <name>Mg(2+)</name>
        <dbReference type="ChEBI" id="CHEBI:18420"/>
        <label>4</label>
    </ligand>
</feature>
<comment type="catalytic activity">
    <reaction evidence="1">
        <text>thiamine phosphate + ATP = thiamine diphosphate + ADP</text>
        <dbReference type="Rhea" id="RHEA:15913"/>
        <dbReference type="ChEBI" id="CHEBI:30616"/>
        <dbReference type="ChEBI" id="CHEBI:37575"/>
        <dbReference type="ChEBI" id="CHEBI:58937"/>
        <dbReference type="ChEBI" id="CHEBI:456216"/>
        <dbReference type="EC" id="2.7.4.16"/>
    </reaction>
</comment>
<feature type="binding site" evidence="1">
    <location>
        <position position="334"/>
    </location>
    <ligand>
        <name>substrate</name>
    </ligand>
</feature>
<dbReference type="KEGG" id="gcr:GcLGCM259_1215"/>
<feature type="domain" description="PurM-like C-terminal" evidence="3">
    <location>
        <begin position="169"/>
        <end position="266"/>
    </location>
</feature>
<dbReference type="Gene3D" id="3.90.650.10">
    <property type="entry name" value="PurM-like C-terminal domain"/>
    <property type="match status" value="1"/>
</dbReference>
<feature type="binding site" evidence="1">
    <location>
        <begin position="140"/>
        <end position="141"/>
    </location>
    <ligand>
        <name>ATP</name>
        <dbReference type="ChEBI" id="CHEBI:30616"/>
    </ligand>
</feature>
<dbReference type="Gene3D" id="3.30.1330.10">
    <property type="entry name" value="PurM-like, N-terminal domain"/>
    <property type="match status" value="1"/>
</dbReference>
<comment type="miscellaneous">
    <text evidence="1">Reaction mechanism of ThiL seems to utilize a direct, inline transfer of the gamma-phosphate of ATP to TMP rather than a phosphorylated enzyme intermediate.</text>
</comment>
<feature type="binding site" evidence="1">
    <location>
        <position position="233"/>
    </location>
    <ligand>
        <name>Mg(2+)</name>
        <dbReference type="ChEBI" id="CHEBI:18420"/>
        <label>3</label>
    </ligand>
</feature>
<sequence>MTDHVQTSERTVANIGESGILQVILPIFKSQGVVLGPGDDAGVLQIRTGEVLVTVDTIVEDQDFRLKWPSGAVHEAFDIGWKSAAQNLSDINAMGGQPTGVVISLSLPGETSIGWVEDFARGFAQALHELSEHPIVVLGGDLGLSKEISVTTTALGETSKGRVLRSGAKPGDVVAVAGRVGMASAGLALLDKPDSEHSWSRALRRVVQGQCRPVPPLESGPRAAEAGATAMLDLSDGLMIDAQRLATASEVTLALDSQPLADFARRLQPAADFLGEEAMQWVLYGGEDFGLLATFPKDATIPEEFSIIGKVATTGSKGTAITIDGEQMSTSEGFDHFS</sequence>
<dbReference type="UniPathway" id="UPA00060">
    <property type="reaction ID" value="UER00142"/>
</dbReference>
<evidence type="ECO:0000256" key="1">
    <source>
        <dbReference type="HAMAP-Rule" id="MF_02128"/>
    </source>
</evidence>
<dbReference type="CDD" id="cd02194">
    <property type="entry name" value="ThiL"/>
    <property type="match status" value="1"/>
</dbReference>
<comment type="caution">
    <text evidence="1">Lacks conserved residue(s) required for the propagation of feature annotation.</text>
</comment>
<dbReference type="EC" id="2.7.4.16" evidence="1"/>
<dbReference type="Pfam" id="PF02769">
    <property type="entry name" value="AIRS_C"/>
    <property type="match status" value="1"/>
</dbReference>
<dbReference type="InterPro" id="IPR006283">
    <property type="entry name" value="ThiL-like"/>
</dbReference>
<dbReference type="SUPFAM" id="SSF55326">
    <property type="entry name" value="PurM N-terminal domain-like"/>
    <property type="match status" value="1"/>
</dbReference>
<keyword evidence="5" id="KW-1185">Reference proteome</keyword>
<evidence type="ECO:0000313" key="4">
    <source>
        <dbReference type="EMBL" id="QCY46950.1"/>
    </source>
</evidence>
<feature type="binding site" evidence="1">
    <location>
        <position position="56"/>
    </location>
    <ligand>
        <name>Mg(2+)</name>
        <dbReference type="ChEBI" id="CHEBI:18420"/>
        <label>1</label>
    </ligand>
</feature>
<dbReference type="GO" id="GO:0009030">
    <property type="term" value="F:thiamine-phosphate kinase activity"/>
    <property type="evidence" value="ECO:0007669"/>
    <property type="project" value="UniProtKB-UniRule"/>
</dbReference>
<keyword evidence="1 4" id="KW-0418">Kinase</keyword>
<comment type="pathway">
    <text evidence="1">Cofactor biosynthesis; thiamine diphosphate biosynthesis; thiamine diphosphate from thiamine phosphate: step 1/1.</text>
</comment>
<dbReference type="RefSeq" id="WP_138926092.1">
    <property type="nucleotide sequence ID" value="NZ_CP034412.1"/>
</dbReference>
<dbReference type="InterPro" id="IPR016188">
    <property type="entry name" value="PurM-like_N"/>
</dbReference>
<keyword evidence="1" id="KW-0547">Nucleotide-binding</keyword>
<dbReference type="GO" id="GO:0000287">
    <property type="term" value="F:magnesium ion binding"/>
    <property type="evidence" value="ECO:0007669"/>
    <property type="project" value="UniProtKB-UniRule"/>
</dbReference>
<dbReference type="PANTHER" id="PTHR30270">
    <property type="entry name" value="THIAMINE-MONOPHOSPHATE KINASE"/>
    <property type="match status" value="1"/>
</dbReference>
<dbReference type="HAMAP" id="MF_02128">
    <property type="entry name" value="TMP_kinase"/>
    <property type="match status" value="1"/>
</dbReference>
<evidence type="ECO:0000313" key="5">
    <source>
        <dbReference type="Proteomes" id="UP000307000"/>
    </source>
</evidence>
<keyword evidence="1" id="KW-0067">ATP-binding</keyword>
<protein>
    <recommendedName>
        <fullName evidence="1">Thiamine-monophosphate kinase</fullName>
        <shortName evidence="1">TMP kinase</shortName>
        <shortName evidence="1">Thiamine-phosphate kinase</shortName>
        <ecNumber evidence="1">2.7.4.16</ecNumber>
    </recommendedName>
</protein>
<dbReference type="InterPro" id="IPR036676">
    <property type="entry name" value="PurM-like_C_sf"/>
</dbReference>
<evidence type="ECO:0000259" key="3">
    <source>
        <dbReference type="Pfam" id="PF02769"/>
    </source>
</evidence>
<comment type="similarity">
    <text evidence="1">Belongs to the thiamine-monophosphate kinase family.</text>
</comment>
<feature type="binding site" evidence="1">
    <location>
        <position position="90"/>
    </location>
    <ligand>
        <name>Mg(2+)</name>
        <dbReference type="ChEBI" id="CHEBI:18420"/>
        <label>3</label>
    </ligand>
</feature>
<proteinExistence type="inferred from homology"/>
<gene>
    <name evidence="1 4" type="primary">thiL</name>
    <name evidence="4" type="ORF">GcLGCM259_1215</name>
</gene>
<keyword evidence="1" id="KW-0784">Thiamine biosynthesis</keyword>
<comment type="function">
    <text evidence="1">Catalyzes the ATP-dependent phosphorylation of thiamine-monophosphate (TMP) to form thiamine-pyrophosphate (TPP), the active form of vitamin B1.</text>
</comment>
<name>A0A5B7WUM8_9MICC</name>
<feature type="binding site" evidence="1">
    <location>
        <position position="40"/>
    </location>
    <ligand>
        <name>Mg(2+)</name>
        <dbReference type="ChEBI" id="CHEBI:18420"/>
        <label>3</label>
    </ligand>
</feature>
<feature type="binding site" evidence="1">
    <location>
        <position position="141"/>
    </location>
    <ligand>
        <name>Mg(2+)</name>
        <dbReference type="ChEBI" id="CHEBI:18420"/>
        <label>1</label>
    </ligand>
</feature>
<organism evidence="4 5">
    <name type="scientific">Glutamicibacter creatinolyticus</name>
    <dbReference type="NCBI Taxonomy" id="162496"/>
    <lineage>
        <taxon>Bacteria</taxon>
        <taxon>Bacillati</taxon>
        <taxon>Actinomycetota</taxon>
        <taxon>Actinomycetes</taxon>
        <taxon>Micrococcales</taxon>
        <taxon>Micrococcaceae</taxon>
        <taxon>Glutamicibacter</taxon>
    </lineage>
</organism>
<dbReference type="InterPro" id="IPR036921">
    <property type="entry name" value="PurM-like_N_sf"/>
</dbReference>
<keyword evidence="1" id="KW-0808">Transferase</keyword>
<accession>A0A5B7WUM8</accession>
<dbReference type="EMBL" id="CP034412">
    <property type="protein sequence ID" value="QCY46950.1"/>
    <property type="molecule type" value="Genomic_DNA"/>
</dbReference>
<feature type="domain" description="PurM-like N-terminal" evidence="2">
    <location>
        <begin position="38"/>
        <end position="157"/>
    </location>
</feature>
<feature type="binding site" evidence="1">
    <location>
        <position position="90"/>
    </location>
    <ligand>
        <name>Mg(2+)</name>
        <dbReference type="ChEBI" id="CHEBI:18420"/>
        <label>2</label>
    </ligand>
</feature>
<evidence type="ECO:0000259" key="2">
    <source>
        <dbReference type="Pfam" id="PF00586"/>
    </source>
</evidence>
<dbReference type="Pfam" id="PF00586">
    <property type="entry name" value="AIRS"/>
    <property type="match status" value="1"/>
</dbReference>
<dbReference type="GO" id="GO:0009229">
    <property type="term" value="P:thiamine diphosphate biosynthetic process"/>
    <property type="evidence" value="ECO:0007669"/>
    <property type="project" value="UniProtKB-UniRule"/>
</dbReference>
<dbReference type="AlphaFoldDB" id="A0A5B7WUM8"/>
<dbReference type="GO" id="GO:0005524">
    <property type="term" value="F:ATP binding"/>
    <property type="evidence" value="ECO:0007669"/>
    <property type="project" value="UniProtKB-UniRule"/>
</dbReference>
<dbReference type="SUPFAM" id="SSF56042">
    <property type="entry name" value="PurM C-terminal domain-like"/>
    <property type="match status" value="1"/>
</dbReference>
<dbReference type="Proteomes" id="UP000307000">
    <property type="component" value="Chromosome"/>
</dbReference>
<keyword evidence="1" id="KW-0479">Metal-binding</keyword>
<reference evidence="4 5" key="1">
    <citation type="submission" date="2018-12" db="EMBL/GenBank/DDBJ databases">
        <title>Complete Genome Sequence of Glutamicibacter creatinolyticus strain LGCM259,isolated from an abscess of a 12-year-old mare in Italy.</title>
        <authorList>
            <person name="Santos R.G."/>
            <person name="Silva A.L."/>
            <person name="Seyffert N."/>
            <person name="Castro T.L.P."/>
            <person name="Attili A.R."/>
            <person name="Rifici C."/>
            <person name="Mazzullo G."/>
            <person name="Brenig B."/>
            <person name="Venanzi F."/>
            <person name="Azevedo V."/>
        </authorList>
    </citation>
    <scope>NUCLEOTIDE SEQUENCE [LARGE SCALE GENOMIC DNA]</scope>
    <source>
        <strain evidence="4 5">LGCM 259</strain>
    </source>
</reference>
<dbReference type="PANTHER" id="PTHR30270:SF0">
    <property type="entry name" value="THIAMINE-MONOPHOSPHATE KINASE"/>
    <property type="match status" value="1"/>
</dbReference>
<feature type="binding site" evidence="1">
    <location>
        <position position="236"/>
    </location>
    <ligand>
        <name>Mg(2+)</name>
        <dbReference type="ChEBI" id="CHEBI:18420"/>
        <label>5</label>
    </ligand>
</feature>
<feature type="binding site" evidence="1">
    <location>
        <position position="235"/>
    </location>
    <ligand>
        <name>ATP</name>
        <dbReference type="ChEBI" id="CHEBI:30616"/>
    </ligand>
</feature>
<feature type="binding site" evidence="1">
    <location>
        <position position="90"/>
    </location>
    <ligand>
        <name>Mg(2+)</name>
        <dbReference type="ChEBI" id="CHEBI:18420"/>
        <label>4</label>
    </ligand>
</feature>